<dbReference type="EMBL" id="JBHUDG010000008">
    <property type="protein sequence ID" value="MFD1629756.1"/>
    <property type="molecule type" value="Genomic_DNA"/>
</dbReference>
<evidence type="ECO:0000313" key="2">
    <source>
        <dbReference type="Proteomes" id="UP001597118"/>
    </source>
</evidence>
<comment type="caution">
    <text evidence="1">The sequence shown here is derived from an EMBL/GenBank/DDBJ whole genome shotgun (WGS) entry which is preliminary data.</text>
</comment>
<dbReference type="RefSeq" id="WP_379662137.1">
    <property type="nucleotide sequence ID" value="NZ_JBHUDG010000008.1"/>
</dbReference>
<dbReference type="InterPro" id="IPR011050">
    <property type="entry name" value="Pectin_lyase_fold/virulence"/>
</dbReference>
<dbReference type="InterPro" id="IPR059226">
    <property type="entry name" value="Choice_anch_Q_dom"/>
</dbReference>
<evidence type="ECO:0000313" key="1">
    <source>
        <dbReference type="EMBL" id="MFD1629756.1"/>
    </source>
</evidence>
<reference evidence="2" key="1">
    <citation type="journal article" date="2019" name="Int. J. Syst. Evol. Microbiol.">
        <title>The Global Catalogue of Microorganisms (GCM) 10K type strain sequencing project: providing services to taxonomists for standard genome sequencing and annotation.</title>
        <authorList>
            <consortium name="The Broad Institute Genomics Platform"/>
            <consortium name="The Broad Institute Genome Sequencing Center for Infectious Disease"/>
            <person name="Wu L."/>
            <person name="Ma J."/>
        </authorList>
    </citation>
    <scope>NUCLEOTIDE SEQUENCE [LARGE SCALE GENOMIC DNA]</scope>
    <source>
        <strain evidence="2">CCUG 53762</strain>
    </source>
</reference>
<proteinExistence type="predicted"/>
<sequence>EATTNGGGMYNWDQSSPVLTDVVVSNNTANTNGGGMYNSGSSPVLTNVTLNGNTASYGGGMYNSGSSPVLTNVTLSGNTAVVGGGMSNFVPEFYHSLVQGGGSSTSWNSSFGNDGGDNIDSNPLFTDVANGDYSLANGSPAIDKGDNDRVAVNKDLAGNSRIRNNQVDMGAYEYQSGNTVLLIRPSSDNILYVKEGAAGDGSSWDKSADLADALKWANEKVD</sequence>
<feature type="non-terminal residue" evidence="1">
    <location>
        <position position="222"/>
    </location>
</feature>
<protein>
    <submittedName>
        <fullName evidence="1">Choice-of-anchor Q domain-containing protein</fullName>
    </submittedName>
</protein>
<gene>
    <name evidence="1" type="ORF">ACFSAH_07710</name>
</gene>
<organism evidence="1 2">
    <name type="scientific">Pseudopedobacter beijingensis</name>
    <dbReference type="NCBI Taxonomy" id="1207056"/>
    <lineage>
        <taxon>Bacteria</taxon>
        <taxon>Pseudomonadati</taxon>
        <taxon>Bacteroidota</taxon>
        <taxon>Sphingobacteriia</taxon>
        <taxon>Sphingobacteriales</taxon>
        <taxon>Sphingobacteriaceae</taxon>
        <taxon>Pseudopedobacter</taxon>
    </lineage>
</organism>
<dbReference type="Proteomes" id="UP001597118">
    <property type="component" value="Unassembled WGS sequence"/>
</dbReference>
<dbReference type="Gene3D" id="2.160.20.10">
    <property type="entry name" value="Single-stranded right-handed beta-helix, Pectin lyase-like"/>
    <property type="match status" value="1"/>
</dbReference>
<feature type="non-terminal residue" evidence="1">
    <location>
        <position position="1"/>
    </location>
</feature>
<accession>A0ABW4IAI3</accession>
<name>A0ABW4IAI3_9SPHI</name>
<dbReference type="NCBIfam" id="NF041518">
    <property type="entry name" value="choice_anch_Q"/>
    <property type="match status" value="1"/>
</dbReference>
<keyword evidence="2" id="KW-1185">Reference proteome</keyword>
<dbReference type="SUPFAM" id="SSF51126">
    <property type="entry name" value="Pectin lyase-like"/>
    <property type="match status" value="1"/>
</dbReference>
<dbReference type="InterPro" id="IPR012334">
    <property type="entry name" value="Pectin_lyas_fold"/>
</dbReference>